<evidence type="ECO:0008006" key="7">
    <source>
        <dbReference type="Google" id="ProtNLM"/>
    </source>
</evidence>
<evidence type="ECO:0000313" key="5">
    <source>
        <dbReference type="EMBL" id="GIF25253.1"/>
    </source>
</evidence>
<dbReference type="RefSeq" id="WP_239148046.1">
    <property type="nucleotide sequence ID" value="NZ_BOMY01000050.1"/>
</dbReference>
<dbReference type="NCBIfam" id="TIGR00666">
    <property type="entry name" value="PBP4"/>
    <property type="match status" value="1"/>
</dbReference>
<evidence type="ECO:0000256" key="4">
    <source>
        <dbReference type="SAM" id="Phobius"/>
    </source>
</evidence>
<feature type="compositionally biased region" description="Pro residues" evidence="3">
    <location>
        <begin position="56"/>
        <end position="69"/>
    </location>
</feature>
<keyword evidence="4" id="KW-0472">Membrane</keyword>
<dbReference type="SUPFAM" id="SSF56601">
    <property type="entry name" value="beta-lactamase/transpeptidase-like"/>
    <property type="match status" value="1"/>
</dbReference>
<comment type="similarity">
    <text evidence="1">Belongs to the peptidase S13 family.</text>
</comment>
<dbReference type="PANTHER" id="PTHR30023:SF0">
    <property type="entry name" value="PENICILLIN-SENSITIVE CARBOXYPEPTIDASE A"/>
    <property type="match status" value="1"/>
</dbReference>
<evidence type="ECO:0000256" key="3">
    <source>
        <dbReference type="SAM" id="MobiDB-lite"/>
    </source>
</evidence>
<dbReference type="PANTHER" id="PTHR30023">
    <property type="entry name" value="D-ALANYL-D-ALANINE CARBOXYPEPTIDASE"/>
    <property type="match status" value="1"/>
</dbReference>
<keyword evidence="4" id="KW-1133">Transmembrane helix</keyword>
<protein>
    <recommendedName>
        <fullName evidence="7">D-alanyl-D-alanine carboxypeptidase/D-alanyl-D-alanine-endopeptidase (Penicillin-binding protein 4)</fullName>
    </recommendedName>
</protein>
<dbReference type="InterPro" id="IPR012338">
    <property type="entry name" value="Beta-lactam/transpept-like"/>
</dbReference>
<dbReference type="EMBL" id="BOMY01000050">
    <property type="protein sequence ID" value="GIF25253.1"/>
    <property type="molecule type" value="Genomic_DNA"/>
</dbReference>
<evidence type="ECO:0000256" key="1">
    <source>
        <dbReference type="ARBA" id="ARBA00006096"/>
    </source>
</evidence>
<evidence type="ECO:0000313" key="6">
    <source>
        <dbReference type="Proteomes" id="UP000623608"/>
    </source>
</evidence>
<organism evidence="5 6">
    <name type="scientific">Paractinoplanes tereljensis</name>
    <dbReference type="NCBI Taxonomy" id="571912"/>
    <lineage>
        <taxon>Bacteria</taxon>
        <taxon>Bacillati</taxon>
        <taxon>Actinomycetota</taxon>
        <taxon>Actinomycetes</taxon>
        <taxon>Micromonosporales</taxon>
        <taxon>Micromonosporaceae</taxon>
        <taxon>Paractinoplanes</taxon>
    </lineage>
</organism>
<keyword evidence="2" id="KW-0378">Hydrolase</keyword>
<name>A0A919NV23_9ACTN</name>
<feature type="region of interest" description="Disordered" evidence="3">
    <location>
        <begin position="1"/>
        <end position="106"/>
    </location>
</feature>
<gene>
    <name evidence="5" type="ORF">Ate02nite_79830</name>
</gene>
<dbReference type="AlphaFoldDB" id="A0A919NV23"/>
<dbReference type="Gene3D" id="3.40.710.10">
    <property type="entry name" value="DD-peptidase/beta-lactamase superfamily"/>
    <property type="match status" value="2"/>
</dbReference>
<accession>A0A919NV23</accession>
<dbReference type="Gene3D" id="3.50.80.20">
    <property type="entry name" value="D-Ala-D-Ala carboxypeptidase C, peptidase S13"/>
    <property type="match status" value="1"/>
</dbReference>
<comment type="caution">
    <text evidence="5">The sequence shown here is derived from an EMBL/GenBank/DDBJ whole genome shotgun (WGS) entry which is preliminary data.</text>
</comment>
<dbReference type="PRINTS" id="PR00922">
    <property type="entry name" value="DADACBPTASE3"/>
</dbReference>
<dbReference type="GO" id="GO:0004185">
    <property type="term" value="F:serine-type carboxypeptidase activity"/>
    <property type="evidence" value="ECO:0007669"/>
    <property type="project" value="InterPro"/>
</dbReference>
<reference evidence="5" key="1">
    <citation type="submission" date="2021-01" db="EMBL/GenBank/DDBJ databases">
        <title>Whole genome shotgun sequence of Actinoplanes tereljensis NBRC 105297.</title>
        <authorList>
            <person name="Komaki H."/>
            <person name="Tamura T."/>
        </authorList>
    </citation>
    <scope>NUCLEOTIDE SEQUENCE</scope>
    <source>
        <strain evidence="5">NBRC 105297</strain>
    </source>
</reference>
<keyword evidence="6" id="KW-1185">Reference proteome</keyword>
<keyword evidence="4" id="KW-0812">Transmembrane</keyword>
<feature type="transmembrane region" description="Helical" evidence="4">
    <location>
        <begin position="119"/>
        <end position="139"/>
    </location>
</feature>
<proteinExistence type="inferred from homology"/>
<dbReference type="InterPro" id="IPR000667">
    <property type="entry name" value="Peptidase_S13"/>
</dbReference>
<dbReference type="Proteomes" id="UP000623608">
    <property type="component" value="Unassembled WGS sequence"/>
</dbReference>
<dbReference type="Pfam" id="PF02113">
    <property type="entry name" value="Peptidase_S13"/>
    <property type="match status" value="2"/>
</dbReference>
<evidence type="ECO:0000256" key="2">
    <source>
        <dbReference type="ARBA" id="ARBA00022801"/>
    </source>
</evidence>
<dbReference type="GO" id="GO:0000270">
    <property type="term" value="P:peptidoglycan metabolic process"/>
    <property type="evidence" value="ECO:0007669"/>
    <property type="project" value="TreeGrafter"/>
</dbReference>
<dbReference type="GO" id="GO:0006508">
    <property type="term" value="P:proteolysis"/>
    <property type="evidence" value="ECO:0007669"/>
    <property type="project" value="InterPro"/>
</dbReference>
<sequence length="570" mass="56787">MPQGVQTPWGLRKPGGETALDAGSAPGVANVPNVPAADGVQTPWGLQRPDGGPVPDWTPPPVEPKPPVAPDDVVGSAPAEPAVRDAGPGRAGATAVTGDEGRPEQAGAVDARTKKGRKLISLVSAGLVLLFGLVFLVVVKPGPVAKVLGGTATVTSTVTADPTPTAVLAAATAIGTAPDAAKVKAALDPLVRSAALGTEVHVSVVDAATSTALYAQLADVPATPASTTKLLTAATALAARGPAYRISTTAVAGSASGEVVLVGGGDPTLSVNAKALFPGAARLDELATQVKKALGGVKPTKVTVDTSLFSGPETATGWASDDISLGQVSRIQPLMTNGGRIKPVDNEHGGDPRYPDPAIATGQSFAKLLGVPTATVKRGKAPAGAAALGEVQSPPLQQITDWMLSESDNTLAEVVARQVALAAGRPGSFAGATDAIIAKLKEWGLPGDEADLYDGSGLSRHNGISPALLTGLLTLAASGSQPALGGIFSGLPVAGWSGTLDNRFATPEANRVARGVVRAKTGTLSGVNTMAGLLTTADGRLLVFAIMASGATSAKAALDKVPARLVTCGC</sequence>